<protein>
    <submittedName>
        <fullName evidence="2">Uncharacterized protein</fullName>
    </submittedName>
</protein>
<sequence length="87" mass="9557">MDSGILYITQINNDGAGIELSDWGAKAIGKINLAKGVVRPWRIGYRIWRLNINLFWKTDSAGILGPVGYLLAAFIQSSLSILGFAYL</sequence>
<evidence type="ECO:0000256" key="1">
    <source>
        <dbReference type="SAM" id="Phobius"/>
    </source>
</evidence>
<keyword evidence="1" id="KW-0812">Transmembrane</keyword>
<keyword evidence="1" id="KW-1133">Transmembrane helix</keyword>
<gene>
    <name evidence="2" type="ORF">NCTC934_00814</name>
</gene>
<reference evidence="2 3" key="1">
    <citation type="submission" date="2018-12" db="EMBL/GenBank/DDBJ databases">
        <authorList>
            <consortium name="Pathogen Informatics"/>
        </authorList>
    </citation>
    <scope>NUCLEOTIDE SEQUENCE [LARGE SCALE GENOMIC DNA]</scope>
    <source>
        <strain evidence="2 3">NCTC934</strain>
    </source>
</reference>
<dbReference type="EMBL" id="LR134408">
    <property type="protein sequence ID" value="VEH72544.1"/>
    <property type="molecule type" value="Genomic_DNA"/>
</dbReference>
<organism evidence="2 3">
    <name type="scientific">Corynebacterium segmentosum</name>
    <dbReference type="NCBI Taxonomy" id="43990"/>
    <lineage>
        <taxon>Bacteria</taxon>
        <taxon>Bacillati</taxon>
        <taxon>Actinomycetota</taxon>
        <taxon>Actinomycetes</taxon>
        <taxon>Mycobacteriales</taxon>
        <taxon>Corynebacteriaceae</taxon>
        <taxon>Corynebacterium</taxon>
    </lineage>
</organism>
<evidence type="ECO:0000313" key="3">
    <source>
        <dbReference type="Proteomes" id="UP000280707"/>
    </source>
</evidence>
<evidence type="ECO:0000313" key="2">
    <source>
        <dbReference type="EMBL" id="VEH72544.1"/>
    </source>
</evidence>
<feature type="transmembrane region" description="Helical" evidence="1">
    <location>
        <begin position="63"/>
        <end position="86"/>
    </location>
</feature>
<proteinExistence type="predicted"/>
<name>A0ABY6TCH1_9CORY</name>
<keyword evidence="1" id="KW-0472">Membrane</keyword>
<keyword evidence="3" id="KW-1185">Reference proteome</keyword>
<accession>A0ABY6TCH1</accession>
<dbReference type="Proteomes" id="UP000280707">
    <property type="component" value="Chromosome"/>
</dbReference>